<dbReference type="AlphaFoldDB" id="A0A4V5ZXV9"/>
<evidence type="ECO:0000256" key="4">
    <source>
        <dbReference type="ARBA" id="ARBA00023136"/>
    </source>
</evidence>
<organism evidence="6 7">
    <name type="scientific">Steinernema carpocapsae</name>
    <name type="common">Entomopathogenic nematode</name>
    <dbReference type="NCBI Taxonomy" id="34508"/>
    <lineage>
        <taxon>Eukaryota</taxon>
        <taxon>Metazoa</taxon>
        <taxon>Ecdysozoa</taxon>
        <taxon>Nematoda</taxon>
        <taxon>Chromadorea</taxon>
        <taxon>Rhabditida</taxon>
        <taxon>Tylenchina</taxon>
        <taxon>Panagrolaimomorpha</taxon>
        <taxon>Strongyloidoidea</taxon>
        <taxon>Steinernematidae</taxon>
        <taxon>Steinernema</taxon>
    </lineage>
</organism>
<dbReference type="PANTHER" id="PTHR46561:SF11">
    <property type="entry name" value="SERPENTINE RECEPTOR CLASS ALPHA_BETA-14"/>
    <property type="match status" value="1"/>
</dbReference>
<dbReference type="GO" id="GO:0016020">
    <property type="term" value="C:membrane"/>
    <property type="evidence" value="ECO:0007669"/>
    <property type="project" value="UniProtKB-SubCell"/>
</dbReference>
<dbReference type="InterPro" id="IPR053286">
    <property type="entry name" value="Nematode_rcpt-like_srab"/>
</dbReference>
<evidence type="ECO:0008006" key="8">
    <source>
        <dbReference type="Google" id="ProtNLM"/>
    </source>
</evidence>
<keyword evidence="3 5" id="KW-1133">Transmembrane helix</keyword>
<reference evidence="6 7" key="2">
    <citation type="journal article" date="2019" name="G3 (Bethesda)">
        <title>Hybrid Assembly of the Genome of the Entomopathogenic Nematode Steinernema carpocapsae Identifies the X-Chromosome.</title>
        <authorList>
            <person name="Serra L."/>
            <person name="Macchietto M."/>
            <person name="Macias-Munoz A."/>
            <person name="McGill C.J."/>
            <person name="Rodriguez I.M."/>
            <person name="Rodriguez B."/>
            <person name="Murad R."/>
            <person name="Mortazavi A."/>
        </authorList>
    </citation>
    <scope>NUCLEOTIDE SEQUENCE [LARGE SCALE GENOMIC DNA]</scope>
    <source>
        <strain evidence="6 7">ALL</strain>
    </source>
</reference>
<feature type="transmembrane region" description="Helical" evidence="5">
    <location>
        <begin position="63"/>
        <end position="82"/>
    </location>
</feature>
<dbReference type="InterPro" id="IPR019408">
    <property type="entry name" value="7TM_GPCR_serpentine_rcpt_Srab"/>
</dbReference>
<dbReference type="EMBL" id="AZBU02000011">
    <property type="protein sequence ID" value="TKR61285.1"/>
    <property type="molecule type" value="Genomic_DNA"/>
</dbReference>
<feature type="transmembrane region" description="Helical" evidence="5">
    <location>
        <begin position="20"/>
        <end position="43"/>
    </location>
</feature>
<gene>
    <name evidence="6" type="ORF">L596_028412</name>
</gene>
<name>A0A4V5ZXV9_STECR</name>
<feature type="transmembrane region" description="Helical" evidence="5">
    <location>
        <begin position="186"/>
        <end position="209"/>
    </location>
</feature>
<dbReference type="PANTHER" id="PTHR46561">
    <property type="entry name" value="SERPENTINE RECEPTOR, CLASS AB (CLASS A-LIKE)-RELATED"/>
    <property type="match status" value="1"/>
</dbReference>
<feature type="transmembrane region" description="Helical" evidence="5">
    <location>
        <begin position="252"/>
        <end position="278"/>
    </location>
</feature>
<keyword evidence="7" id="KW-1185">Reference proteome</keyword>
<keyword evidence="4 5" id="KW-0472">Membrane</keyword>
<feature type="transmembrane region" description="Helical" evidence="5">
    <location>
        <begin position="102"/>
        <end position="124"/>
    </location>
</feature>
<evidence type="ECO:0000313" key="6">
    <source>
        <dbReference type="EMBL" id="TKR61285.1"/>
    </source>
</evidence>
<keyword evidence="2 5" id="KW-0812">Transmembrane</keyword>
<reference evidence="6 7" key="1">
    <citation type="journal article" date="2015" name="Genome Biol.">
        <title>Comparative genomics of Steinernema reveals deeply conserved gene regulatory networks.</title>
        <authorList>
            <person name="Dillman A.R."/>
            <person name="Macchietto M."/>
            <person name="Porter C.F."/>
            <person name="Rogers A."/>
            <person name="Williams B."/>
            <person name="Antoshechkin I."/>
            <person name="Lee M.M."/>
            <person name="Goodwin Z."/>
            <person name="Lu X."/>
            <person name="Lewis E.E."/>
            <person name="Goodrich-Blair H."/>
            <person name="Stock S.P."/>
            <person name="Adams B.J."/>
            <person name="Sternberg P.W."/>
            <person name="Mortazavi A."/>
        </authorList>
    </citation>
    <scope>NUCLEOTIDE SEQUENCE [LARGE SCALE GENOMIC DNA]</scope>
    <source>
        <strain evidence="6 7">ALL</strain>
    </source>
</reference>
<dbReference type="Pfam" id="PF10292">
    <property type="entry name" value="7TM_GPCR_Srab"/>
    <property type="match status" value="1"/>
</dbReference>
<accession>A0A4V5ZXV9</accession>
<protein>
    <recommendedName>
        <fullName evidence="8">G-protein coupled receptors family 1 profile domain-containing protein</fullName>
    </recommendedName>
</protein>
<comment type="caution">
    <text evidence="6">The sequence shown here is derived from an EMBL/GenBank/DDBJ whole genome shotgun (WGS) entry which is preliminary data.</text>
</comment>
<evidence type="ECO:0000256" key="3">
    <source>
        <dbReference type="ARBA" id="ARBA00022989"/>
    </source>
</evidence>
<comment type="subcellular location">
    <subcellularLocation>
        <location evidence="1">Membrane</location>
        <topology evidence="1">Multi-pass membrane protein</topology>
    </subcellularLocation>
</comment>
<proteinExistence type="predicted"/>
<evidence type="ECO:0000256" key="1">
    <source>
        <dbReference type="ARBA" id="ARBA00004141"/>
    </source>
</evidence>
<dbReference type="Proteomes" id="UP000298663">
    <property type="component" value="Unassembled WGS sequence"/>
</dbReference>
<evidence type="ECO:0000256" key="5">
    <source>
        <dbReference type="SAM" id="Phobius"/>
    </source>
</evidence>
<evidence type="ECO:0000313" key="7">
    <source>
        <dbReference type="Proteomes" id="UP000298663"/>
    </source>
</evidence>
<sequence length="314" mass="35382">MASNRSFCDVAGDLAFSHGYKLVLVAKIVICLLGILIFGTFMIFKPNRLWHHAHASLLAKYHLASAFILNLGSLGIFVFNLARLSISSSDPCSYLLSSKLQFWLSFLLLFLFFLETISILLVSIERTISTARIASYENFESRRSVIFIILFLSTLLFFALLITILLTPELAVHTGIVIVASSKSFYVLFAIIVVLGIVTVILAQITYLLNVKYRRFYRAGKSRDAEQTNRLSAVFQIEENLSMMRVLLPVSYIHLFIVSFSVADCLSMTCLATMLPILCSTRPSKRRCLSRLSIPSPFPRFSSGTIRTFFGRRL</sequence>
<evidence type="ECO:0000256" key="2">
    <source>
        <dbReference type="ARBA" id="ARBA00022692"/>
    </source>
</evidence>
<feature type="transmembrane region" description="Helical" evidence="5">
    <location>
        <begin position="145"/>
        <end position="166"/>
    </location>
</feature>